<dbReference type="AlphaFoldDB" id="A0A2H0UZQ1"/>
<dbReference type="EMBL" id="PFAT01000031">
    <property type="protein sequence ID" value="PIR92285.1"/>
    <property type="molecule type" value="Genomic_DNA"/>
</dbReference>
<name>A0A2H0UZQ1_9BACT</name>
<protein>
    <submittedName>
        <fullName evidence="1">Uncharacterized protein</fullName>
    </submittedName>
</protein>
<dbReference type="Gene3D" id="1.25.40.10">
    <property type="entry name" value="Tetratricopeptide repeat domain"/>
    <property type="match status" value="1"/>
</dbReference>
<dbReference type="InterPro" id="IPR011990">
    <property type="entry name" value="TPR-like_helical_dom_sf"/>
</dbReference>
<feature type="non-terminal residue" evidence="1">
    <location>
        <position position="1"/>
    </location>
</feature>
<dbReference type="Proteomes" id="UP000228510">
    <property type="component" value="Unassembled WGS sequence"/>
</dbReference>
<evidence type="ECO:0000313" key="1">
    <source>
        <dbReference type="EMBL" id="PIR92285.1"/>
    </source>
</evidence>
<organism evidence="1 2">
    <name type="scientific">Candidatus Falkowbacteria bacterium CG10_big_fil_rev_8_21_14_0_10_44_15</name>
    <dbReference type="NCBI Taxonomy" id="1974569"/>
    <lineage>
        <taxon>Bacteria</taxon>
        <taxon>Candidatus Falkowiibacteriota</taxon>
    </lineage>
</organism>
<accession>A0A2H0UZQ1</accession>
<comment type="caution">
    <text evidence="1">The sequence shown here is derived from an EMBL/GenBank/DDBJ whole genome shotgun (WGS) entry which is preliminary data.</text>
</comment>
<evidence type="ECO:0000313" key="2">
    <source>
        <dbReference type="Proteomes" id="UP000228510"/>
    </source>
</evidence>
<proteinExistence type="predicted"/>
<sequence length="84" mass="9258">QNYEDNNDMAKTIEVMELAAAVHHDSTAVLSKLIKLYLKAGEGEKAIAAAAKLAELNESFASNLDYFTKMVRQGKGEELLKQTE</sequence>
<gene>
    <name evidence="1" type="ORF">COU01_02580</name>
</gene>
<reference evidence="2" key="1">
    <citation type="submission" date="2017-09" db="EMBL/GenBank/DDBJ databases">
        <title>Depth-based differentiation of microbial function through sediment-hosted aquifers and enrichment of novel symbionts in the deep terrestrial subsurface.</title>
        <authorList>
            <person name="Probst A.J."/>
            <person name="Ladd B."/>
            <person name="Jarett J.K."/>
            <person name="Geller-Mcgrath D.E."/>
            <person name="Sieber C.M.K."/>
            <person name="Emerson J.B."/>
            <person name="Anantharaman K."/>
            <person name="Thomas B.C."/>
            <person name="Malmstrom R."/>
            <person name="Stieglmeier M."/>
            <person name="Klingl A."/>
            <person name="Woyke T."/>
            <person name="Ryan C.M."/>
            <person name="Banfield J.F."/>
        </authorList>
    </citation>
    <scope>NUCLEOTIDE SEQUENCE [LARGE SCALE GENOMIC DNA]</scope>
</reference>